<dbReference type="Gene3D" id="3.30.200.20">
    <property type="entry name" value="Phosphorylase Kinase, domain 1"/>
    <property type="match status" value="1"/>
</dbReference>
<evidence type="ECO:0000256" key="2">
    <source>
        <dbReference type="ARBA" id="ARBA00006352"/>
    </source>
</evidence>
<evidence type="ECO:0000259" key="19">
    <source>
        <dbReference type="PROSITE" id="PS50011"/>
    </source>
</evidence>
<keyword evidence="12" id="KW-0460">Magnesium</keyword>
<organism evidence="22 23">
    <name type="scientific">Chloropicon primus</name>
    <dbReference type="NCBI Taxonomy" id="1764295"/>
    <lineage>
        <taxon>Eukaryota</taxon>
        <taxon>Viridiplantae</taxon>
        <taxon>Chlorophyta</taxon>
        <taxon>Chloropicophyceae</taxon>
        <taxon>Chloropicales</taxon>
        <taxon>Chloropicaceae</taxon>
        <taxon>Chloropicon</taxon>
    </lineage>
</organism>
<dbReference type="SUPFAM" id="SSF51206">
    <property type="entry name" value="cAMP-binding domain-like"/>
    <property type="match status" value="4"/>
</dbReference>
<evidence type="ECO:0000256" key="13">
    <source>
        <dbReference type="ARBA" id="ARBA00022992"/>
    </source>
</evidence>
<dbReference type="PRINTS" id="PR00103">
    <property type="entry name" value="CAMPKINASE"/>
</dbReference>
<dbReference type="GO" id="GO:0004692">
    <property type="term" value="F:cGMP-dependent protein kinase activity"/>
    <property type="evidence" value="ECO:0007669"/>
    <property type="project" value="UniProtKB-EC"/>
</dbReference>
<evidence type="ECO:0000259" key="20">
    <source>
        <dbReference type="PROSITE" id="PS50042"/>
    </source>
</evidence>
<evidence type="ECO:0000256" key="16">
    <source>
        <dbReference type="ARBA" id="ARBA00047462"/>
    </source>
</evidence>
<evidence type="ECO:0000256" key="14">
    <source>
        <dbReference type="ARBA" id="ARBA00024113"/>
    </source>
</evidence>
<dbReference type="GO" id="GO:0005524">
    <property type="term" value="F:ATP binding"/>
    <property type="evidence" value="ECO:0007669"/>
    <property type="project" value="UniProtKB-UniRule"/>
</dbReference>
<feature type="domain" description="Cyclic nucleotide-binding" evidence="20">
    <location>
        <begin position="105"/>
        <end position="257"/>
    </location>
</feature>
<dbReference type="PROSITE" id="PS00889">
    <property type="entry name" value="CNMP_BINDING_2"/>
    <property type="match status" value="1"/>
</dbReference>
<dbReference type="PANTHER" id="PTHR24353">
    <property type="entry name" value="CYCLIC NUCLEOTIDE-DEPENDENT PROTEIN KINASE"/>
    <property type="match status" value="1"/>
</dbReference>
<dbReference type="GO" id="GO:0004691">
    <property type="term" value="F:cAMP-dependent protein kinase activity"/>
    <property type="evidence" value="ECO:0007669"/>
    <property type="project" value="TreeGrafter"/>
</dbReference>
<dbReference type="Gene3D" id="1.10.510.10">
    <property type="entry name" value="Transferase(Phosphotransferase) domain 1"/>
    <property type="match status" value="1"/>
</dbReference>
<keyword evidence="7" id="KW-0808">Transferase</keyword>
<dbReference type="InterPro" id="IPR017441">
    <property type="entry name" value="Protein_kinase_ATP_BS"/>
</dbReference>
<name>A0A5B8MJQ0_9CHLO</name>
<dbReference type="InterPro" id="IPR000595">
    <property type="entry name" value="cNMP-bd_dom"/>
</dbReference>
<dbReference type="PROSITE" id="PS50042">
    <property type="entry name" value="CNMP_BINDING_3"/>
    <property type="match status" value="4"/>
</dbReference>
<feature type="region of interest" description="Disordered" evidence="18">
    <location>
        <begin position="1"/>
        <end position="42"/>
    </location>
</feature>
<keyword evidence="23" id="KW-1185">Reference proteome</keyword>
<sequence>MGCASSKPTVVETKTKVEEDDPIKEEENDKVPPLKREKKKSKRISLYGRAKRLRRKGVSAESEQKRKERKVGSIVFEEDDAPLQTYEKDESVIKTMEAALKNHFLFANMTDVLLRELVMCFEREEFLSGDVILEQGAESTKEDKMYLVHEGTVEIFIDAKKNEIEMPQTYTLSVDAKDEPEDDPEEKKKKVKRSKFKSQLLVINSAQGKTKVAEKGPGEIFGDIALLFAGPRSASVHAQSEDLVLFSLNRRAFTKLVVKNSGGTESIRFLREIPLLHTLSDNTLGELSNRMIIEKHNHRDVVIEAGGVGDSLLIIESGHVVVRKDLPDGSQIEVMRYGRGEFIGERSLMTGQIRTADCVAEGDVQILKLMKEDFLVMKPLIHDIMKEHMIFTGLKDMPLTTDLTEDQIEVIVPLFEEDHYMEGDEVLLTGDKSDKVYIVESGEIEGVSSSGEMTKKLAFDYFSENSILDTTTSDITYTVKSDNAVCFCLHREDFEDKLGRLETVIRNNSLMAKLRKSPALAVLSESELESLQTDFQREVYEDGEVIVKQGEKGEKFYILLEGEVVVTKEDKKAKTITEVVRLSEGDQFGERALLFSETRAANVIASKEPTIVLALSRDAFEAKLGSLKEIMEAEVKAQEAKSKEVAVRFCDLELAKVLGSGQFGSVCVCKQKYTGHLYALKKIPKNMVISLGQFDHVENERDVMTKCQSPFLVRLYRAFHDYENLFMVLELVPGGELFHLLDLEGRFTESAVKFFAASVILGFRAMHSQGIVYRDLKPENLLLDAEGYLKICDFGFAKHVGSGKTFTFCGTPDYQAPEIIKRVGHSYAADYWALGVLIYELMIGDAPFTPEDDDPRGTYKNILQGNFKIPTWISNQAADIIAKLLTQAPEKRLGCGRNGIKEIMQHPWFRGFDWAKLERRKMTPPIKPQMADEFDLSNFEEVEDDSEYTRLAVKEDSEMLQRCLQDEKLWEKWDSIDAET</sequence>
<dbReference type="GO" id="GO:0046872">
    <property type="term" value="F:metal ion binding"/>
    <property type="evidence" value="ECO:0007669"/>
    <property type="project" value="UniProtKB-KW"/>
</dbReference>
<dbReference type="GO" id="GO:0005952">
    <property type="term" value="C:cAMP-dependent protein kinase complex"/>
    <property type="evidence" value="ECO:0007669"/>
    <property type="project" value="TreeGrafter"/>
</dbReference>
<dbReference type="Pfam" id="PF00069">
    <property type="entry name" value="Pkinase"/>
    <property type="match status" value="1"/>
</dbReference>
<dbReference type="SMART" id="SM00100">
    <property type="entry name" value="cNMP"/>
    <property type="match status" value="4"/>
</dbReference>
<dbReference type="InterPro" id="IPR018490">
    <property type="entry name" value="cNMP-bd_dom_sf"/>
</dbReference>
<dbReference type="GO" id="GO:0030553">
    <property type="term" value="F:cGMP binding"/>
    <property type="evidence" value="ECO:0007669"/>
    <property type="project" value="UniProtKB-KW"/>
</dbReference>
<dbReference type="PROSITE" id="PS00107">
    <property type="entry name" value="PROTEIN_KINASE_ATP"/>
    <property type="match status" value="1"/>
</dbReference>
<evidence type="ECO:0000256" key="9">
    <source>
        <dbReference type="ARBA" id="ARBA00022741"/>
    </source>
</evidence>
<reference evidence="22 23" key="1">
    <citation type="submission" date="2018-07" db="EMBL/GenBank/DDBJ databases">
        <title>The complete nuclear genome of the prasinophyte Chloropicon primus (CCMP1205).</title>
        <authorList>
            <person name="Pombert J.-F."/>
            <person name="Otis C."/>
            <person name="Turmel M."/>
            <person name="Lemieux C."/>
        </authorList>
    </citation>
    <scope>NUCLEOTIDE SEQUENCE [LARGE SCALE GENOMIC DNA]</scope>
    <source>
        <strain evidence="22 23">CCMP1205</strain>
    </source>
</reference>
<protein>
    <recommendedName>
        <fullName evidence="14">cGMP-dependent protein kinase</fullName>
        <ecNumber evidence="3">2.7.11.12</ecNumber>
    </recommendedName>
</protein>
<feature type="domain" description="Cyclic nucleotide-binding" evidence="20">
    <location>
        <begin position="275"/>
        <end position="374"/>
    </location>
</feature>
<dbReference type="SUPFAM" id="SSF56112">
    <property type="entry name" value="Protein kinase-like (PK-like)"/>
    <property type="match status" value="1"/>
</dbReference>
<evidence type="ECO:0000256" key="1">
    <source>
        <dbReference type="ARBA" id="ARBA00001946"/>
    </source>
</evidence>
<dbReference type="OrthoDB" id="567714at2759"/>
<gene>
    <name evidence="22" type="ORF">A3770_04p30290</name>
</gene>
<keyword evidence="8" id="KW-0479">Metal-binding</keyword>
<evidence type="ECO:0000256" key="8">
    <source>
        <dbReference type="ARBA" id="ARBA00022723"/>
    </source>
</evidence>
<keyword evidence="11 17" id="KW-0067">ATP-binding</keyword>
<dbReference type="PROSITE" id="PS00108">
    <property type="entry name" value="PROTEIN_KINASE_ST"/>
    <property type="match status" value="1"/>
</dbReference>
<dbReference type="InterPro" id="IPR014710">
    <property type="entry name" value="RmlC-like_jellyroll"/>
</dbReference>
<evidence type="ECO:0000256" key="17">
    <source>
        <dbReference type="PROSITE-ProRule" id="PRU10141"/>
    </source>
</evidence>
<dbReference type="PROSITE" id="PS00888">
    <property type="entry name" value="CNMP_BINDING_1"/>
    <property type="match status" value="1"/>
</dbReference>
<keyword evidence="13" id="KW-0142">cGMP-binding</keyword>
<evidence type="ECO:0000256" key="15">
    <source>
        <dbReference type="ARBA" id="ARBA00047298"/>
    </source>
</evidence>
<dbReference type="AlphaFoldDB" id="A0A5B8MJQ0"/>
<dbReference type="Proteomes" id="UP000316726">
    <property type="component" value="Chromosome 4"/>
</dbReference>
<proteinExistence type="inferred from homology"/>
<evidence type="ECO:0000256" key="11">
    <source>
        <dbReference type="ARBA" id="ARBA00022840"/>
    </source>
</evidence>
<comment type="catalytic activity">
    <reaction evidence="16">
        <text>L-seryl-[protein] + ATP = O-phospho-L-seryl-[protein] + ADP + H(+)</text>
        <dbReference type="Rhea" id="RHEA:17989"/>
        <dbReference type="Rhea" id="RHEA-COMP:9863"/>
        <dbReference type="Rhea" id="RHEA-COMP:11604"/>
        <dbReference type="ChEBI" id="CHEBI:15378"/>
        <dbReference type="ChEBI" id="CHEBI:29999"/>
        <dbReference type="ChEBI" id="CHEBI:30616"/>
        <dbReference type="ChEBI" id="CHEBI:83421"/>
        <dbReference type="ChEBI" id="CHEBI:456216"/>
        <dbReference type="EC" id="2.7.11.12"/>
    </reaction>
</comment>
<keyword evidence="10 22" id="KW-0418">Kinase</keyword>
<comment type="cofactor">
    <cofactor evidence="1">
        <name>Mg(2+)</name>
        <dbReference type="ChEBI" id="CHEBI:18420"/>
    </cofactor>
</comment>
<dbReference type="EMBL" id="CP031037">
    <property type="protein sequence ID" value="QDZ20511.1"/>
    <property type="molecule type" value="Genomic_DNA"/>
</dbReference>
<dbReference type="EC" id="2.7.11.12" evidence="3"/>
<dbReference type="SMART" id="SM00133">
    <property type="entry name" value="S_TK_X"/>
    <property type="match status" value="1"/>
</dbReference>
<evidence type="ECO:0000256" key="4">
    <source>
        <dbReference type="ARBA" id="ARBA00022490"/>
    </source>
</evidence>
<evidence type="ECO:0000313" key="22">
    <source>
        <dbReference type="EMBL" id="QDZ20511.1"/>
    </source>
</evidence>
<evidence type="ECO:0000256" key="7">
    <source>
        <dbReference type="ARBA" id="ARBA00022679"/>
    </source>
</evidence>
<keyword evidence="6" id="KW-0140">cGMP</keyword>
<feature type="binding site" evidence="17">
    <location>
        <position position="681"/>
    </location>
    <ligand>
        <name>ATP</name>
        <dbReference type="ChEBI" id="CHEBI:30616"/>
    </ligand>
</feature>
<feature type="domain" description="AGC-kinase C-terminal" evidence="21">
    <location>
        <begin position="910"/>
        <end position="980"/>
    </location>
</feature>
<dbReference type="PROSITE" id="PS50011">
    <property type="entry name" value="PROTEIN_KINASE_DOM"/>
    <property type="match status" value="1"/>
</dbReference>
<feature type="domain" description="Cyclic nucleotide-binding" evidence="20">
    <location>
        <begin position="519"/>
        <end position="641"/>
    </location>
</feature>
<dbReference type="SMART" id="SM00220">
    <property type="entry name" value="S_TKc"/>
    <property type="match status" value="1"/>
</dbReference>
<dbReference type="InterPro" id="IPR011009">
    <property type="entry name" value="Kinase-like_dom_sf"/>
</dbReference>
<evidence type="ECO:0000259" key="21">
    <source>
        <dbReference type="PROSITE" id="PS51285"/>
    </source>
</evidence>
<dbReference type="PROSITE" id="PS51285">
    <property type="entry name" value="AGC_KINASE_CTER"/>
    <property type="match status" value="1"/>
</dbReference>
<dbReference type="CDD" id="cd00038">
    <property type="entry name" value="CAP_ED"/>
    <property type="match status" value="4"/>
</dbReference>
<dbReference type="InterPro" id="IPR000719">
    <property type="entry name" value="Prot_kinase_dom"/>
</dbReference>
<dbReference type="PANTHER" id="PTHR24353:SF37">
    <property type="entry name" value="CAMP-DEPENDENT PROTEIN KINASE CATALYTIC SUBUNIT PRKX"/>
    <property type="match status" value="1"/>
</dbReference>
<feature type="domain" description="Protein kinase" evidence="19">
    <location>
        <begin position="652"/>
        <end position="909"/>
    </location>
</feature>
<evidence type="ECO:0000256" key="18">
    <source>
        <dbReference type="SAM" id="MobiDB-lite"/>
    </source>
</evidence>
<dbReference type="FunFam" id="1.10.510.10:FF:000210">
    <property type="entry name" value="Non-specific serine/threonine protein kinase"/>
    <property type="match status" value="1"/>
</dbReference>
<dbReference type="STRING" id="1764295.A0A5B8MJQ0"/>
<dbReference type="Pfam" id="PF00027">
    <property type="entry name" value="cNMP_binding"/>
    <property type="match status" value="3"/>
</dbReference>
<evidence type="ECO:0000256" key="6">
    <source>
        <dbReference type="ARBA" id="ARBA00022535"/>
    </source>
</evidence>
<evidence type="ECO:0000256" key="5">
    <source>
        <dbReference type="ARBA" id="ARBA00022527"/>
    </source>
</evidence>
<feature type="compositionally biased region" description="Basic and acidic residues" evidence="18">
    <location>
        <begin position="25"/>
        <end position="35"/>
    </location>
</feature>
<evidence type="ECO:0000256" key="10">
    <source>
        <dbReference type="ARBA" id="ARBA00022777"/>
    </source>
</evidence>
<keyword evidence="9 17" id="KW-0547">Nucleotide-binding</keyword>
<comment type="similarity">
    <text evidence="2">Belongs to the protein kinase superfamily. AGC Ser/Thr protein kinase family. cGMP subfamily.</text>
</comment>
<keyword evidence="5" id="KW-0723">Serine/threonine-protein kinase</keyword>
<feature type="domain" description="Cyclic nucleotide-binding" evidence="20">
    <location>
        <begin position="399"/>
        <end position="506"/>
    </location>
</feature>
<dbReference type="Gene3D" id="2.60.120.10">
    <property type="entry name" value="Jelly Rolls"/>
    <property type="match status" value="4"/>
</dbReference>
<evidence type="ECO:0000256" key="3">
    <source>
        <dbReference type="ARBA" id="ARBA00012428"/>
    </source>
</evidence>
<comment type="catalytic activity">
    <reaction evidence="15">
        <text>L-threonyl-[protein] + ATP = O-phospho-L-threonyl-[protein] + ADP + H(+)</text>
        <dbReference type="Rhea" id="RHEA:46608"/>
        <dbReference type="Rhea" id="RHEA-COMP:11060"/>
        <dbReference type="Rhea" id="RHEA-COMP:11605"/>
        <dbReference type="ChEBI" id="CHEBI:15378"/>
        <dbReference type="ChEBI" id="CHEBI:30013"/>
        <dbReference type="ChEBI" id="CHEBI:30616"/>
        <dbReference type="ChEBI" id="CHEBI:61977"/>
        <dbReference type="ChEBI" id="CHEBI:456216"/>
        <dbReference type="EC" id="2.7.11.12"/>
    </reaction>
</comment>
<evidence type="ECO:0000256" key="12">
    <source>
        <dbReference type="ARBA" id="ARBA00022842"/>
    </source>
</evidence>
<dbReference type="InterPro" id="IPR008271">
    <property type="entry name" value="Ser/Thr_kinase_AS"/>
</dbReference>
<dbReference type="InterPro" id="IPR018488">
    <property type="entry name" value="cNMP-bd_CS"/>
</dbReference>
<evidence type="ECO:0000313" key="23">
    <source>
        <dbReference type="Proteomes" id="UP000316726"/>
    </source>
</evidence>
<keyword evidence="4" id="KW-0963">Cytoplasm</keyword>
<accession>A0A5B8MJQ0</accession>
<dbReference type="InterPro" id="IPR000961">
    <property type="entry name" value="AGC-kinase_C"/>
</dbReference>